<dbReference type="CDD" id="cd18038">
    <property type="entry name" value="DEXXQc_Helz-like"/>
    <property type="match status" value="1"/>
</dbReference>
<dbReference type="SUPFAM" id="SSF52540">
    <property type="entry name" value="P-loop containing nucleoside triphosphate hydrolases"/>
    <property type="match status" value="1"/>
</dbReference>
<evidence type="ECO:0000256" key="2">
    <source>
        <dbReference type="ARBA" id="ARBA00005601"/>
    </source>
</evidence>
<dbReference type="InterPro" id="IPR027417">
    <property type="entry name" value="P-loop_NTPase"/>
</dbReference>
<evidence type="ECO:0000259" key="12">
    <source>
        <dbReference type="PROSITE" id="PS00028"/>
    </source>
</evidence>
<feature type="domain" description="C2H2-type" evidence="12">
    <location>
        <begin position="101"/>
        <end position="123"/>
    </location>
</feature>
<evidence type="ECO:0000256" key="6">
    <source>
        <dbReference type="ARBA" id="ARBA00022801"/>
    </source>
</evidence>
<protein>
    <recommendedName>
        <fullName evidence="3">RNA helicase</fullName>
        <ecNumber evidence="3">3.6.4.13</ecNumber>
    </recommendedName>
</protein>
<dbReference type="GO" id="GO:0031047">
    <property type="term" value="P:regulatory ncRNA-mediated gene silencing"/>
    <property type="evidence" value="ECO:0007669"/>
    <property type="project" value="UniProtKB-KW"/>
</dbReference>
<sequence>MELSILEDFVKLLLKENIIQNYTAQRVTVREFYNKNYRDVGNMCFSDFNLELWKYWYISSFTKNTIKFDERWINYFALQVGGSSVNKEPFNEQVYINDKKCLLCNVTFNNRGNYVGHLDKLSHQVRLSYAKNKGSFKNNKELKISLVFNGKKYAEKKLQVPVKTDMQATLRIQNISKKIINIMDIIKINSLFRDINIQEEFESGVLLKPSASVDITIRAYFEHSVSVVYPIVLVTEENKSMQQSFHLFMFEIESLSEFSFLKPNSGTFVNKVPDAFTIFSAQGDIIVPGQRPEEFTSYYKEQLPLNQFKIPRELESTFKEVLTKYPEFGLRVPVRYKTFSNILEITPGIDQDNYFTKLEKLLHIEENQLRIDIRNYDTLSTLKVVKGKSLYELEVPGLAEARPSLLRNDKVYLKEKKSDSVKYEGCIHVVLEKSVYIGLNHRFNKIFIPNKKFHIEFGFNRRPIRVEKQALFLAHKHGIIPTLYPKEIGIGLLSKVNMAMSNRTLNEEQILAVKNIVKHRNYPFIIFGPPGTGKTITIVESVYQIWKHFPKSRILICAPSNAATNEVAVRLRKIIPKTEIFRLLGAAYSQNKVELQGIEDIVNIEHGEFFMPSMQDLLKYRILLTTIVTSARLVNGGVPPNHFSHIFIDESGYATETQTLIPIAGILSNSEHNGNVMAQVVLAGDPQQLGPLVHSGFAQYCGYGQSMLQRLIFNQLYSKNENNSFDDRCVTKLVKNYRSHESILKTSSKLFYNNELIAAGNEFTDLFIGSDNLVNQKFPVIFHNVEGEDVRDKSSPSFFNVQEIEQTVEYVSKLLSTKAKGVAIKQSHIGVITPYRKQVEKLKEAFASRNWNSLLTGSVEQFQGKERLVIIISTVRSKNASKFENIDKMCDLGFLKNPKRLNVALTRAKALLIVIGNGTVLKTDKNWSSFIQYCSENRSVTGKSFN</sequence>
<keyword evidence="10" id="KW-0943">RNA-mediated gene silencing</keyword>
<dbReference type="Pfam" id="PF13087">
    <property type="entry name" value="AAA_12"/>
    <property type="match status" value="1"/>
</dbReference>
<dbReference type="InterPro" id="IPR049079">
    <property type="entry name" value="Mov-10_helical"/>
</dbReference>
<evidence type="ECO:0000256" key="7">
    <source>
        <dbReference type="ARBA" id="ARBA00022806"/>
    </source>
</evidence>
<evidence type="ECO:0000256" key="8">
    <source>
        <dbReference type="ARBA" id="ARBA00022840"/>
    </source>
</evidence>
<dbReference type="InterPro" id="IPR041679">
    <property type="entry name" value="DNA2/NAM7-like_C"/>
</dbReference>
<dbReference type="PANTHER" id="PTHR45418">
    <property type="entry name" value="CANCER/TESTIS ANTIGEN 55"/>
    <property type="match status" value="1"/>
</dbReference>
<name>A0A9P0GSH7_DIABA</name>
<dbReference type="PROSITE" id="PS00028">
    <property type="entry name" value="ZINC_FINGER_C2H2_1"/>
    <property type="match status" value="1"/>
</dbReference>
<dbReference type="Pfam" id="PF13086">
    <property type="entry name" value="AAA_11"/>
    <property type="match status" value="2"/>
</dbReference>
<dbReference type="Proteomes" id="UP001153709">
    <property type="component" value="Chromosome 1"/>
</dbReference>
<comment type="subcellular location">
    <subcellularLocation>
        <location evidence="1">Cytoplasm</location>
        <location evidence="1">Cytoplasmic ribonucleoprotein granule</location>
    </subcellularLocation>
</comment>
<accession>A0A9P0GSH7</accession>
<organism evidence="13 14">
    <name type="scientific">Diabrotica balteata</name>
    <name type="common">Banded cucumber beetle</name>
    <dbReference type="NCBI Taxonomy" id="107213"/>
    <lineage>
        <taxon>Eukaryota</taxon>
        <taxon>Metazoa</taxon>
        <taxon>Ecdysozoa</taxon>
        <taxon>Arthropoda</taxon>
        <taxon>Hexapoda</taxon>
        <taxon>Insecta</taxon>
        <taxon>Pterygota</taxon>
        <taxon>Neoptera</taxon>
        <taxon>Endopterygota</taxon>
        <taxon>Coleoptera</taxon>
        <taxon>Polyphaga</taxon>
        <taxon>Cucujiformia</taxon>
        <taxon>Chrysomeloidea</taxon>
        <taxon>Chrysomelidae</taxon>
        <taxon>Galerucinae</taxon>
        <taxon>Diabroticina</taxon>
        <taxon>Diabroticites</taxon>
        <taxon>Diabrotica</taxon>
    </lineage>
</organism>
<evidence type="ECO:0000256" key="5">
    <source>
        <dbReference type="ARBA" id="ARBA00022741"/>
    </source>
</evidence>
<dbReference type="GO" id="GO:0005524">
    <property type="term" value="F:ATP binding"/>
    <property type="evidence" value="ECO:0007669"/>
    <property type="project" value="UniProtKB-KW"/>
</dbReference>
<comment type="similarity">
    <text evidence="2">Belongs to the DNA2/NAM7 helicase family. SDE3 subfamily.</text>
</comment>
<keyword evidence="6" id="KW-0378">Hydrolase</keyword>
<dbReference type="FunFam" id="3.40.50.300:FF:000608">
    <property type="entry name" value="Mov10 RISC complex RNA helicase"/>
    <property type="match status" value="1"/>
</dbReference>
<dbReference type="InterPro" id="IPR049080">
    <property type="entry name" value="MOV-10-like_beta-barrel"/>
</dbReference>
<keyword evidence="8" id="KW-0067">ATP-binding</keyword>
<reference evidence="13" key="1">
    <citation type="submission" date="2022-01" db="EMBL/GenBank/DDBJ databases">
        <authorList>
            <person name="King R."/>
        </authorList>
    </citation>
    <scope>NUCLEOTIDE SEQUENCE</scope>
</reference>
<evidence type="ECO:0000256" key="9">
    <source>
        <dbReference type="ARBA" id="ARBA00022884"/>
    </source>
</evidence>
<dbReference type="InterPro" id="IPR013087">
    <property type="entry name" value="Znf_C2H2_type"/>
</dbReference>
<dbReference type="GO" id="GO:0032574">
    <property type="term" value="F:5'-3' RNA helicase activity"/>
    <property type="evidence" value="ECO:0007669"/>
    <property type="project" value="InterPro"/>
</dbReference>
<dbReference type="EC" id="3.6.4.13" evidence="3"/>
<dbReference type="PANTHER" id="PTHR45418:SF1">
    <property type="entry name" value="CANCER_TESTIS ANTIGEN 55"/>
    <property type="match status" value="1"/>
</dbReference>
<evidence type="ECO:0000256" key="3">
    <source>
        <dbReference type="ARBA" id="ARBA00012552"/>
    </source>
</evidence>
<dbReference type="AlphaFoldDB" id="A0A9P0GSH7"/>
<gene>
    <name evidence="13" type="ORF">DIABBA_LOCUS1422</name>
</gene>
<keyword evidence="7" id="KW-0347">Helicase</keyword>
<dbReference type="InterPro" id="IPR041677">
    <property type="entry name" value="DNA2/NAM7_AAA_11"/>
</dbReference>
<dbReference type="InterPro" id="IPR047187">
    <property type="entry name" value="SF1_C_Upf1"/>
</dbReference>
<dbReference type="GO" id="GO:0003723">
    <property type="term" value="F:RNA binding"/>
    <property type="evidence" value="ECO:0007669"/>
    <property type="project" value="UniProtKB-KW"/>
</dbReference>
<evidence type="ECO:0000256" key="10">
    <source>
        <dbReference type="ARBA" id="ARBA00023158"/>
    </source>
</evidence>
<evidence type="ECO:0000313" key="14">
    <source>
        <dbReference type="Proteomes" id="UP001153709"/>
    </source>
</evidence>
<dbReference type="Pfam" id="PF21634">
    <property type="entry name" value="MOV-10_beta-barrel"/>
    <property type="match status" value="1"/>
</dbReference>
<dbReference type="InterPro" id="IPR026122">
    <property type="entry name" value="MOV-10/SDE3_DEXXQ/H-box"/>
</dbReference>
<evidence type="ECO:0000256" key="1">
    <source>
        <dbReference type="ARBA" id="ARBA00004331"/>
    </source>
</evidence>
<evidence type="ECO:0000313" key="13">
    <source>
        <dbReference type="EMBL" id="CAH1236828.1"/>
    </source>
</evidence>
<dbReference type="Pfam" id="PF21635">
    <property type="entry name" value="Mov-10_helical"/>
    <property type="match status" value="1"/>
</dbReference>
<dbReference type="Gene3D" id="3.40.50.300">
    <property type="entry name" value="P-loop containing nucleotide triphosphate hydrolases"/>
    <property type="match status" value="2"/>
</dbReference>
<dbReference type="GO" id="GO:0016787">
    <property type="term" value="F:hydrolase activity"/>
    <property type="evidence" value="ECO:0007669"/>
    <property type="project" value="UniProtKB-KW"/>
</dbReference>
<evidence type="ECO:0000256" key="4">
    <source>
        <dbReference type="ARBA" id="ARBA00022490"/>
    </source>
</evidence>
<dbReference type="OrthoDB" id="6513042at2759"/>
<dbReference type="CDD" id="cd18808">
    <property type="entry name" value="SF1_C_Upf1"/>
    <property type="match status" value="1"/>
</dbReference>
<comment type="catalytic activity">
    <reaction evidence="11">
        <text>ATP + H2O = ADP + phosphate + H(+)</text>
        <dbReference type="Rhea" id="RHEA:13065"/>
        <dbReference type="ChEBI" id="CHEBI:15377"/>
        <dbReference type="ChEBI" id="CHEBI:15378"/>
        <dbReference type="ChEBI" id="CHEBI:30616"/>
        <dbReference type="ChEBI" id="CHEBI:43474"/>
        <dbReference type="ChEBI" id="CHEBI:456216"/>
        <dbReference type="EC" id="3.6.4.13"/>
    </reaction>
</comment>
<keyword evidence="4" id="KW-0963">Cytoplasm</keyword>
<proteinExistence type="inferred from homology"/>
<dbReference type="GO" id="GO:0036464">
    <property type="term" value="C:cytoplasmic ribonucleoprotein granule"/>
    <property type="evidence" value="ECO:0007669"/>
    <property type="project" value="UniProtKB-SubCell"/>
</dbReference>
<keyword evidence="5" id="KW-0547">Nucleotide-binding</keyword>
<dbReference type="EMBL" id="OU898276">
    <property type="protein sequence ID" value="CAH1236828.1"/>
    <property type="molecule type" value="Genomic_DNA"/>
</dbReference>
<keyword evidence="14" id="KW-1185">Reference proteome</keyword>
<evidence type="ECO:0000256" key="11">
    <source>
        <dbReference type="ARBA" id="ARBA00047984"/>
    </source>
</evidence>
<keyword evidence="9" id="KW-0694">RNA-binding</keyword>